<dbReference type="PANTHER" id="PTHR23130">
    <property type="entry name" value="CYTOCHROME B561 AND DOMON DOMAIN-CONTAINING PROTEIN"/>
    <property type="match status" value="1"/>
</dbReference>
<dbReference type="Pfam" id="PF03188">
    <property type="entry name" value="Cytochrom_B561"/>
    <property type="match status" value="1"/>
</dbReference>
<evidence type="ECO:0000256" key="7">
    <source>
        <dbReference type="ARBA" id="ARBA00023136"/>
    </source>
</evidence>
<keyword evidence="5" id="KW-0249">Electron transport</keyword>
<dbReference type="EMBL" id="BTSX01000002">
    <property type="protein sequence ID" value="GMS84784.1"/>
    <property type="molecule type" value="Genomic_DNA"/>
</dbReference>
<evidence type="ECO:0000256" key="6">
    <source>
        <dbReference type="ARBA" id="ARBA00022989"/>
    </source>
</evidence>
<feature type="transmembrane region" description="Helical" evidence="8">
    <location>
        <begin position="465"/>
        <end position="485"/>
    </location>
</feature>
<feature type="domain" description="Cytochrome b561" evidence="10">
    <location>
        <begin position="236"/>
        <end position="451"/>
    </location>
</feature>
<evidence type="ECO:0000256" key="4">
    <source>
        <dbReference type="ARBA" id="ARBA00022729"/>
    </source>
</evidence>
<dbReference type="InterPro" id="IPR005018">
    <property type="entry name" value="DOMON_domain"/>
</dbReference>
<feature type="non-terminal residue" evidence="11">
    <location>
        <position position="1"/>
    </location>
</feature>
<feature type="transmembrane region" description="Helical" evidence="8">
    <location>
        <begin position="423"/>
        <end position="444"/>
    </location>
</feature>
<evidence type="ECO:0000256" key="2">
    <source>
        <dbReference type="ARBA" id="ARBA00022448"/>
    </source>
</evidence>
<keyword evidence="7 8" id="KW-0472">Membrane</keyword>
<dbReference type="PROSITE" id="PS50939">
    <property type="entry name" value="CYTOCHROME_B561"/>
    <property type="match status" value="1"/>
</dbReference>
<feature type="transmembrane region" description="Helical" evidence="8">
    <location>
        <begin position="351"/>
        <end position="369"/>
    </location>
</feature>
<evidence type="ECO:0000256" key="5">
    <source>
        <dbReference type="ARBA" id="ARBA00022982"/>
    </source>
</evidence>
<name>A0AAV5SPE8_9BILA</name>
<evidence type="ECO:0000256" key="8">
    <source>
        <dbReference type="SAM" id="Phobius"/>
    </source>
</evidence>
<keyword evidence="2" id="KW-0813">Transport</keyword>
<dbReference type="SMART" id="SM00665">
    <property type="entry name" value="B561"/>
    <property type="match status" value="1"/>
</dbReference>
<organism evidence="11 12">
    <name type="scientific">Pristionchus entomophagus</name>
    <dbReference type="NCBI Taxonomy" id="358040"/>
    <lineage>
        <taxon>Eukaryota</taxon>
        <taxon>Metazoa</taxon>
        <taxon>Ecdysozoa</taxon>
        <taxon>Nematoda</taxon>
        <taxon>Chromadorea</taxon>
        <taxon>Rhabditida</taxon>
        <taxon>Rhabditina</taxon>
        <taxon>Diplogasteromorpha</taxon>
        <taxon>Diplogasteroidea</taxon>
        <taxon>Neodiplogasteridae</taxon>
        <taxon>Pristionchus</taxon>
    </lineage>
</organism>
<proteinExistence type="predicted"/>
<sequence length="487" mass="53716">PVSKYENGMIYCSWKQKVGSFNNDKVFQLKAGVKYHHIVAYGETSSNSYNLNKHPQGGAQSILYDTFDSDDGGNPSDGLNCNDGRTCVYIKSCKGVFNSKCSLGYSYKLEGDILSMELAGYQDSGMKRYLAVGFGEKDGMGESKVTECSAIGDEKFPTVKLSYNTPGDLSVNERIDDEPKFRDSIISNAVSKYEDGMIYCSWKQNVSTNNGNDKVFQRTPGVKYHHIVAYGPTAMDATYAGLDQHDDYDKPLITDFEGGDDTGDSTSTKLVKAHGSLMMIAWLICVPTAAVFARFLRAHWPTKKPFGLALWFHIHRTFNILACLVLIAGFVCIFIETQWKWKGIGSGSGHYWVTTHSTVGIIACVLAWLQPFISLLRCDPQNPRRPVFNWVHRLIGVTAFLLAVTATAIAANNFSVWPEHLTYLILSFVPLGSVIVLFVIMTILDAQIRVHDANIVKIHAIRFTLVLIAIGVAAGAAIALVVMLITA</sequence>
<keyword evidence="12" id="KW-1185">Reference proteome</keyword>
<dbReference type="AlphaFoldDB" id="A0AAV5SPE8"/>
<keyword evidence="6 8" id="KW-1133">Transmembrane helix</keyword>
<keyword evidence="4" id="KW-0732">Signal</keyword>
<evidence type="ECO:0000313" key="11">
    <source>
        <dbReference type="EMBL" id="GMS84784.1"/>
    </source>
</evidence>
<dbReference type="CDD" id="cd08760">
    <property type="entry name" value="Cyt_b561_FRRS1_like"/>
    <property type="match status" value="1"/>
</dbReference>
<comment type="caution">
    <text evidence="11">The sequence shown here is derived from an EMBL/GenBank/DDBJ whole genome shotgun (WGS) entry which is preliminary data.</text>
</comment>
<protein>
    <recommendedName>
        <fullName evidence="13">Cytochrome b561 domain-containing protein</fullName>
    </recommendedName>
</protein>
<evidence type="ECO:0000259" key="9">
    <source>
        <dbReference type="PROSITE" id="PS50836"/>
    </source>
</evidence>
<feature type="transmembrane region" description="Helical" evidence="8">
    <location>
        <begin position="277"/>
        <end position="296"/>
    </location>
</feature>
<evidence type="ECO:0000256" key="1">
    <source>
        <dbReference type="ARBA" id="ARBA00004370"/>
    </source>
</evidence>
<evidence type="ECO:0008006" key="13">
    <source>
        <dbReference type="Google" id="ProtNLM"/>
    </source>
</evidence>
<evidence type="ECO:0000313" key="12">
    <source>
        <dbReference type="Proteomes" id="UP001432027"/>
    </source>
</evidence>
<evidence type="ECO:0000259" key="10">
    <source>
        <dbReference type="PROSITE" id="PS50939"/>
    </source>
</evidence>
<dbReference type="Pfam" id="PF03351">
    <property type="entry name" value="DOMON"/>
    <property type="match status" value="1"/>
</dbReference>
<dbReference type="Gene3D" id="1.20.120.1770">
    <property type="match status" value="1"/>
</dbReference>
<accession>A0AAV5SPE8</accession>
<keyword evidence="3 8" id="KW-0812">Transmembrane</keyword>
<dbReference type="PROSITE" id="PS50836">
    <property type="entry name" value="DOMON"/>
    <property type="match status" value="1"/>
</dbReference>
<dbReference type="InterPro" id="IPR006593">
    <property type="entry name" value="Cyt_b561/ferric_Rdtase_TM"/>
</dbReference>
<reference evidence="11" key="1">
    <citation type="submission" date="2023-10" db="EMBL/GenBank/DDBJ databases">
        <title>Genome assembly of Pristionchus species.</title>
        <authorList>
            <person name="Yoshida K."/>
            <person name="Sommer R.J."/>
        </authorList>
    </citation>
    <scope>NUCLEOTIDE SEQUENCE</scope>
    <source>
        <strain evidence="11">RS0144</strain>
    </source>
</reference>
<feature type="domain" description="DOMON" evidence="9">
    <location>
        <begin position="99"/>
        <end position="231"/>
    </location>
</feature>
<dbReference type="GO" id="GO:0016020">
    <property type="term" value="C:membrane"/>
    <property type="evidence" value="ECO:0007669"/>
    <property type="project" value="UniProtKB-SubCell"/>
</dbReference>
<comment type="subcellular location">
    <subcellularLocation>
        <location evidence="1">Membrane</location>
    </subcellularLocation>
</comment>
<gene>
    <name evidence="11" type="ORF">PENTCL1PPCAC_6959</name>
</gene>
<feature type="transmembrane region" description="Helical" evidence="8">
    <location>
        <begin position="317"/>
        <end position="339"/>
    </location>
</feature>
<feature type="transmembrane region" description="Helical" evidence="8">
    <location>
        <begin position="390"/>
        <end position="411"/>
    </location>
</feature>
<dbReference type="Proteomes" id="UP001432027">
    <property type="component" value="Unassembled WGS sequence"/>
</dbReference>
<evidence type="ECO:0000256" key="3">
    <source>
        <dbReference type="ARBA" id="ARBA00022692"/>
    </source>
</evidence>
<dbReference type="PANTHER" id="PTHR23130:SF171">
    <property type="entry name" value="OS01G0895300 PROTEIN"/>
    <property type="match status" value="1"/>
</dbReference>